<dbReference type="CDD" id="cd03467">
    <property type="entry name" value="Rieske"/>
    <property type="match status" value="1"/>
</dbReference>
<evidence type="ECO:0000256" key="5">
    <source>
        <dbReference type="ARBA" id="ARBA00023157"/>
    </source>
</evidence>
<evidence type="ECO:0000256" key="3">
    <source>
        <dbReference type="ARBA" id="ARBA00023004"/>
    </source>
</evidence>
<evidence type="ECO:0000256" key="4">
    <source>
        <dbReference type="ARBA" id="ARBA00023014"/>
    </source>
</evidence>
<feature type="domain" description="Rieske" evidence="8">
    <location>
        <begin position="59"/>
        <end position="151"/>
    </location>
</feature>
<dbReference type="PRINTS" id="PR00162">
    <property type="entry name" value="RIESKE"/>
</dbReference>
<feature type="transmembrane region" description="Helical" evidence="7">
    <location>
        <begin position="24"/>
        <end position="45"/>
    </location>
</feature>
<keyword evidence="2" id="KW-0479">Metal-binding</keyword>
<organism evidence="9">
    <name type="scientific">Caldithrix abyssi</name>
    <dbReference type="NCBI Taxonomy" id="187145"/>
    <lineage>
        <taxon>Bacteria</taxon>
        <taxon>Pseudomonadati</taxon>
        <taxon>Calditrichota</taxon>
        <taxon>Calditrichia</taxon>
        <taxon>Calditrichales</taxon>
        <taxon>Calditrichaceae</taxon>
        <taxon>Caldithrix</taxon>
    </lineage>
</organism>
<evidence type="ECO:0000256" key="1">
    <source>
        <dbReference type="ARBA" id="ARBA00022714"/>
    </source>
</evidence>
<keyword evidence="5" id="KW-1015">Disulfide bond</keyword>
<reference evidence="9" key="1">
    <citation type="journal article" date="2020" name="mSystems">
        <title>Genome- and Community-Level Interaction Insights into Carbon Utilization and Element Cycling Functions of Hydrothermarchaeota in Hydrothermal Sediment.</title>
        <authorList>
            <person name="Zhou Z."/>
            <person name="Liu Y."/>
            <person name="Xu W."/>
            <person name="Pan J."/>
            <person name="Luo Z.H."/>
            <person name="Li M."/>
        </authorList>
    </citation>
    <scope>NUCLEOTIDE SEQUENCE [LARGE SCALE GENOMIC DNA]</scope>
    <source>
        <strain evidence="9">HyVt-577</strain>
    </source>
</reference>
<keyword evidence="7" id="KW-0472">Membrane</keyword>
<gene>
    <name evidence="9" type="ORF">ENK44_16170</name>
</gene>
<evidence type="ECO:0000259" key="8">
    <source>
        <dbReference type="PROSITE" id="PS51296"/>
    </source>
</evidence>
<keyword evidence="3" id="KW-0408">Iron</keyword>
<name>A0A7V4WWB6_CALAY</name>
<dbReference type="InterPro" id="IPR014349">
    <property type="entry name" value="Rieske_Fe-S_prot"/>
</dbReference>
<accession>A0A7V4WWB6</accession>
<dbReference type="Pfam" id="PF00355">
    <property type="entry name" value="Rieske"/>
    <property type="match status" value="1"/>
</dbReference>
<dbReference type="InterPro" id="IPR036922">
    <property type="entry name" value="Rieske_2Fe-2S_sf"/>
</dbReference>
<dbReference type="EMBL" id="DRQG01000151">
    <property type="protein sequence ID" value="HGY57244.1"/>
    <property type="molecule type" value="Genomic_DNA"/>
</dbReference>
<evidence type="ECO:0000256" key="2">
    <source>
        <dbReference type="ARBA" id="ARBA00022723"/>
    </source>
</evidence>
<dbReference type="GO" id="GO:0051537">
    <property type="term" value="F:2 iron, 2 sulfur cluster binding"/>
    <property type="evidence" value="ECO:0007669"/>
    <property type="project" value="UniProtKB-KW"/>
</dbReference>
<evidence type="ECO:0000256" key="6">
    <source>
        <dbReference type="ARBA" id="ARBA00034078"/>
    </source>
</evidence>
<dbReference type="InterPro" id="IPR017941">
    <property type="entry name" value="Rieske_2Fe-2S"/>
</dbReference>
<dbReference type="PANTHER" id="PTHR10134">
    <property type="entry name" value="CYTOCHROME B-C1 COMPLEX SUBUNIT RIESKE, MITOCHONDRIAL"/>
    <property type="match status" value="1"/>
</dbReference>
<dbReference type="InterPro" id="IPR005805">
    <property type="entry name" value="Rieske_Fe-S_prot_C"/>
</dbReference>
<evidence type="ECO:0000313" key="9">
    <source>
        <dbReference type="EMBL" id="HGY57244.1"/>
    </source>
</evidence>
<sequence>MKKKNSINSSQDKLIARRGFLTRLWQGLGVFAAFEFTGLSLAFLFSGRRKHVSGKAHYIECGAVNDFKANSAIPFRSGLFYLCRLDDGGFLALSLHCTHLGCSVAWRSERNQFLCPCHASAFDLQGNVINPPATRALDLFPVIIEGKTVKVDISRKIRRKRFKKSQVTYV</sequence>
<dbReference type="AlphaFoldDB" id="A0A7V4WWB6"/>
<dbReference type="Proteomes" id="UP000885779">
    <property type="component" value="Unassembled WGS sequence"/>
</dbReference>
<keyword evidence="1" id="KW-0001">2Fe-2S</keyword>
<keyword evidence="4" id="KW-0411">Iron-sulfur</keyword>
<dbReference type="GO" id="GO:0046872">
    <property type="term" value="F:metal ion binding"/>
    <property type="evidence" value="ECO:0007669"/>
    <property type="project" value="UniProtKB-KW"/>
</dbReference>
<protein>
    <submittedName>
        <fullName evidence="9">Rieske (2Fe-2S) protein</fullName>
    </submittedName>
</protein>
<dbReference type="Gene3D" id="2.102.10.10">
    <property type="entry name" value="Rieske [2Fe-2S] iron-sulphur domain"/>
    <property type="match status" value="1"/>
</dbReference>
<evidence type="ECO:0000256" key="7">
    <source>
        <dbReference type="SAM" id="Phobius"/>
    </source>
</evidence>
<dbReference type="GO" id="GO:0016020">
    <property type="term" value="C:membrane"/>
    <property type="evidence" value="ECO:0007669"/>
    <property type="project" value="InterPro"/>
</dbReference>
<comment type="caution">
    <text evidence="9">The sequence shown here is derived from an EMBL/GenBank/DDBJ whole genome shotgun (WGS) entry which is preliminary data.</text>
</comment>
<keyword evidence="7" id="KW-1133">Transmembrane helix</keyword>
<comment type="cofactor">
    <cofactor evidence="6">
        <name>[2Fe-2S] cluster</name>
        <dbReference type="ChEBI" id="CHEBI:190135"/>
    </cofactor>
</comment>
<dbReference type="PROSITE" id="PS51296">
    <property type="entry name" value="RIESKE"/>
    <property type="match status" value="1"/>
</dbReference>
<keyword evidence="7" id="KW-0812">Transmembrane</keyword>
<proteinExistence type="predicted"/>
<dbReference type="SUPFAM" id="SSF50022">
    <property type="entry name" value="ISP domain"/>
    <property type="match status" value="1"/>
</dbReference>